<evidence type="ECO:0000256" key="4">
    <source>
        <dbReference type="SAM" id="SignalP"/>
    </source>
</evidence>
<feature type="compositionally biased region" description="Polar residues" evidence="2">
    <location>
        <begin position="309"/>
        <end position="325"/>
    </location>
</feature>
<reference evidence="5 6" key="1">
    <citation type="submission" date="2016-04" db="EMBL/GenBank/DDBJ databases">
        <title>A degradative enzymes factory behind the ericoid mycorrhizal symbiosis.</title>
        <authorList>
            <consortium name="DOE Joint Genome Institute"/>
            <person name="Martino E."/>
            <person name="Morin E."/>
            <person name="Grelet G."/>
            <person name="Kuo A."/>
            <person name="Kohler A."/>
            <person name="Daghino S."/>
            <person name="Barry K."/>
            <person name="Choi C."/>
            <person name="Cichocki N."/>
            <person name="Clum A."/>
            <person name="Copeland A."/>
            <person name="Hainaut M."/>
            <person name="Haridas S."/>
            <person name="Labutti K."/>
            <person name="Lindquist E."/>
            <person name="Lipzen A."/>
            <person name="Khouja H.-R."/>
            <person name="Murat C."/>
            <person name="Ohm R."/>
            <person name="Olson A."/>
            <person name="Spatafora J."/>
            <person name="Veneault-Fourrey C."/>
            <person name="Henrissat B."/>
            <person name="Grigoriev I."/>
            <person name="Martin F."/>
            <person name="Perotto S."/>
        </authorList>
    </citation>
    <scope>NUCLEOTIDE SEQUENCE [LARGE SCALE GENOMIC DNA]</scope>
    <source>
        <strain evidence="5 6">F</strain>
    </source>
</reference>
<keyword evidence="3" id="KW-0472">Membrane</keyword>
<feature type="compositionally biased region" description="Polar residues" evidence="2">
    <location>
        <begin position="216"/>
        <end position="225"/>
    </location>
</feature>
<evidence type="ECO:0000313" key="5">
    <source>
        <dbReference type="EMBL" id="PMD31302.1"/>
    </source>
</evidence>
<name>A0A2J6QYG0_HYAVF</name>
<organism evidence="5 6">
    <name type="scientific">Hyaloscypha variabilis (strain UAMH 11265 / GT02V1 / F)</name>
    <name type="common">Meliniomyces variabilis</name>
    <dbReference type="NCBI Taxonomy" id="1149755"/>
    <lineage>
        <taxon>Eukaryota</taxon>
        <taxon>Fungi</taxon>
        <taxon>Dikarya</taxon>
        <taxon>Ascomycota</taxon>
        <taxon>Pezizomycotina</taxon>
        <taxon>Leotiomycetes</taxon>
        <taxon>Helotiales</taxon>
        <taxon>Hyaloscyphaceae</taxon>
        <taxon>Hyaloscypha</taxon>
        <taxon>Hyaloscypha variabilis</taxon>
    </lineage>
</organism>
<dbReference type="EMBL" id="KZ613963">
    <property type="protein sequence ID" value="PMD31302.1"/>
    <property type="molecule type" value="Genomic_DNA"/>
</dbReference>
<keyword evidence="6" id="KW-1185">Reference proteome</keyword>
<feature type="compositionally biased region" description="Polar residues" evidence="2">
    <location>
        <begin position="114"/>
        <end position="125"/>
    </location>
</feature>
<sequence>MFIFKLVIPAIFFVTVHGVARFTNSQFNTVEVGKPFNITAWTRGKSNLGGSNFNDTSGNWYNWIPNENVPVDQNSLEIIDLDDQEPNYSLLFSIKGANASWVSSEDPLLDGSETPGSNPGDTSPPGSGGFSTAVKVTLRVAIPVVVFVVGTYIGLWLRNKRVKTRRGNHSLRTMSTDNTPTRYKSEHQNHSTPGVDATLNQASPTAWDDDFPTPPNNRSTASPSSGEDEIHASAERRYVSNNSRLQNNPESPTPKQRTVSAPVRETGVGVTRQSPTLLPNQLWDLSAGTPAQSRAELAQPQPRHELPHNQRNFSSPLPTSSNGSRQTERSNRDLYAGVTFGDSDDPDEIVAHLTAQRQKVRGEKERLMKLQELTAAEDDIERQIEAAGQKRC</sequence>
<dbReference type="OrthoDB" id="5589325at2759"/>
<feature type="region of interest" description="Disordered" evidence="2">
    <location>
        <begin position="304"/>
        <end position="331"/>
    </location>
</feature>
<feature type="region of interest" description="Disordered" evidence="2">
    <location>
        <begin position="105"/>
        <end position="128"/>
    </location>
</feature>
<dbReference type="Proteomes" id="UP000235786">
    <property type="component" value="Unassembled WGS sequence"/>
</dbReference>
<feature type="transmembrane region" description="Helical" evidence="3">
    <location>
        <begin position="140"/>
        <end position="157"/>
    </location>
</feature>
<feature type="region of interest" description="Disordered" evidence="2">
    <location>
        <begin position="165"/>
        <end position="280"/>
    </location>
</feature>
<evidence type="ECO:0000256" key="3">
    <source>
        <dbReference type="SAM" id="Phobius"/>
    </source>
</evidence>
<keyword evidence="1" id="KW-0175">Coiled coil</keyword>
<keyword evidence="4" id="KW-0732">Signal</keyword>
<gene>
    <name evidence="5" type="ORF">L207DRAFT_611390</name>
</gene>
<evidence type="ECO:0000313" key="6">
    <source>
        <dbReference type="Proteomes" id="UP000235786"/>
    </source>
</evidence>
<feature type="compositionally biased region" description="Basic and acidic residues" evidence="2">
    <location>
        <begin position="228"/>
        <end position="238"/>
    </location>
</feature>
<accession>A0A2J6QYG0</accession>
<evidence type="ECO:0008006" key="7">
    <source>
        <dbReference type="Google" id="ProtNLM"/>
    </source>
</evidence>
<dbReference type="AlphaFoldDB" id="A0A2J6QYG0"/>
<feature type="compositionally biased region" description="Polar residues" evidence="2">
    <location>
        <begin position="239"/>
        <end position="259"/>
    </location>
</feature>
<feature type="compositionally biased region" description="Polar residues" evidence="2">
    <location>
        <begin position="170"/>
        <end position="182"/>
    </location>
</feature>
<keyword evidence="3" id="KW-1133">Transmembrane helix</keyword>
<feature type="chain" id="PRO_5014322048" description="Mid2 domain-containing protein" evidence="4">
    <location>
        <begin position="19"/>
        <end position="392"/>
    </location>
</feature>
<feature type="signal peptide" evidence="4">
    <location>
        <begin position="1"/>
        <end position="18"/>
    </location>
</feature>
<feature type="coiled-coil region" evidence="1">
    <location>
        <begin position="353"/>
        <end position="390"/>
    </location>
</feature>
<protein>
    <recommendedName>
        <fullName evidence="7">Mid2 domain-containing protein</fullName>
    </recommendedName>
</protein>
<evidence type="ECO:0000256" key="1">
    <source>
        <dbReference type="SAM" id="Coils"/>
    </source>
</evidence>
<proteinExistence type="predicted"/>
<evidence type="ECO:0000256" key="2">
    <source>
        <dbReference type="SAM" id="MobiDB-lite"/>
    </source>
</evidence>
<keyword evidence="3" id="KW-0812">Transmembrane</keyword>